<reference evidence="1 2" key="1">
    <citation type="submission" date="2024-01" db="EMBL/GenBank/DDBJ databases">
        <authorList>
            <person name="Botero Cardona J."/>
        </authorList>
    </citation>
    <scope>NUCLEOTIDE SEQUENCE [LARGE SCALE GENOMIC DNA]</scope>
    <source>
        <strain evidence="1 2">LMG 33000</strain>
    </source>
</reference>
<evidence type="ECO:0000313" key="2">
    <source>
        <dbReference type="Proteomes" id="UP001314241"/>
    </source>
</evidence>
<organism evidence="1 2">
    <name type="scientific">Eupransor demetentiae</name>
    <dbReference type="NCBI Taxonomy" id="3109584"/>
    <lineage>
        <taxon>Bacteria</taxon>
        <taxon>Bacillati</taxon>
        <taxon>Bacillota</taxon>
        <taxon>Bacilli</taxon>
        <taxon>Lactobacillales</taxon>
        <taxon>Lactobacillaceae</taxon>
        <taxon>Eupransor</taxon>
    </lineage>
</organism>
<proteinExistence type="predicted"/>
<sequence>MADLNKQEVAHLQAVLDNGILDHDDAARQALAKVLADFK</sequence>
<keyword evidence="2" id="KW-1185">Reference proteome</keyword>
<dbReference type="EMBL" id="CAWVOH010000001">
    <property type="protein sequence ID" value="CAK8054173.1"/>
    <property type="molecule type" value="Genomic_DNA"/>
</dbReference>
<gene>
    <name evidence="1" type="ORF">R54876_GBNLAHCA_00734</name>
</gene>
<accession>A0ABM9N4T3</accession>
<evidence type="ECO:0000313" key="1">
    <source>
        <dbReference type="EMBL" id="CAK8054173.1"/>
    </source>
</evidence>
<dbReference type="Proteomes" id="UP001314241">
    <property type="component" value="Unassembled WGS sequence"/>
</dbReference>
<comment type="caution">
    <text evidence="1">The sequence shown here is derived from an EMBL/GenBank/DDBJ whole genome shotgun (WGS) entry which is preliminary data.</text>
</comment>
<protein>
    <submittedName>
        <fullName evidence="1">Uncharacterized protein</fullName>
    </submittedName>
</protein>
<name>A0ABM9N4T3_9LACO</name>